<dbReference type="InterPro" id="IPR004330">
    <property type="entry name" value="FAR1_DNA_bnd_dom"/>
</dbReference>
<dbReference type="GO" id="GO:0008270">
    <property type="term" value="F:zinc ion binding"/>
    <property type="evidence" value="ECO:0007669"/>
    <property type="project" value="UniProtKB-UniRule"/>
</dbReference>
<accession>A0AAV6JNC5</accession>
<keyword evidence="1" id="KW-0863">Zinc-finger</keyword>
<protein>
    <recommendedName>
        <fullName evidence="1">Protein FAR1-RELATED SEQUENCE</fullName>
    </recommendedName>
</protein>
<evidence type="ECO:0000256" key="1">
    <source>
        <dbReference type="RuleBase" id="RU367018"/>
    </source>
</evidence>
<dbReference type="EMBL" id="JACTNZ010000006">
    <property type="protein sequence ID" value="KAG5542696.1"/>
    <property type="molecule type" value="Genomic_DNA"/>
</dbReference>
<organism evidence="3 4">
    <name type="scientific">Rhododendron griersonianum</name>
    <dbReference type="NCBI Taxonomy" id="479676"/>
    <lineage>
        <taxon>Eukaryota</taxon>
        <taxon>Viridiplantae</taxon>
        <taxon>Streptophyta</taxon>
        <taxon>Embryophyta</taxon>
        <taxon>Tracheophyta</taxon>
        <taxon>Spermatophyta</taxon>
        <taxon>Magnoliopsida</taxon>
        <taxon>eudicotyledons</taxon>
        <taxon>Gunneridae</taxon>
        <taxon>Pentapetalae</taxon>
        <taxon>asterids</taxon>
        <taxon>Ericales</taxon>
        <taxon>Ericaceae</taxon>
        <taxon>Ericoideae</taxon>
        <taxon>Rhodoreae</taxon>
        <taxon>Rhododendron</taxon>
    </lineage>
</organism>
<name>A0AAV6JNC5_9ERIC</name>
<dbReference type="PANTHER" id="PTHR31669">
    <property type="entry name" value="PROTEIN FAR1-RELATED SEQUENCE 10-RELATED"/>
    <property type="match status" value="1"/>
</dbReference>
<comment type="function">
    <text evidence="1">Putative transcription activator involved in regulating light control of development.</text>
</comment>
<dbReference type="Proteomes" id="UP000823749">
    <property type="component" value="Chromosome 6"/>
</dbReference>
<keyword evidence="1" id="KW-0862">Zinc</keyword>
<dbReference type="Pfam" id="PF03101">
    <property type="entry name" value="FAR1"/>
    <property type="match status" value="1"/>
</dbReference>
<reference evidence="3 4" key="1">
    <citation type="submission" date="2020-08" db="EMBL/GenBank/DDBJ databases">
        <title>Plant Genome Project.</title>
        <authorList>
            <person name="Zhang R.-G."/>
        </authorList>
    </citation>
    <scope>NUCLEOTIDE SEQUENCE [LARGE SCALE GENOMIC DNA]</scope>
    <source>
        <strain evidence="3">WSP0</strain>
        <tissue evidence="3">Leaf</tissue>
    </source>
</reference>
<dbReference type="GO" id="GO:0006355">
    <property type="term" value="P:regulation of DNA-templated transcription"/>
    <property type="evidence" value="ECO:0007669"/>
    <property type="project" value="UniProtKB-UniRule"/>
</dbReference>
<evidence type="ECO:0000259" key="2">
    <source>
        <dbReference type="Pfam" id="PF03101"/>
    </source>
</evidence>
<gene>
    <name evidence="3" type="ORF">RHGRI_015723</name>
</gene>
<keyword evidence="1" id="KW-0539">Nucleus</keyword>
<keyword evidence="4" id="KW-1185">Reference proteome</keyword>
<dbReference type="AlphaFoldDB" id="A0AAV6JNC5"/>
<keyword evidence="1" id="KW-0479">Metal-binding</keyword>
<feature type="domain" description="FAR1" evidence="2">
    <location>
        <begin position="53"/>
        <end position="122"/>
    </location>
</feature>
<dbReference type="InterPro" id="IPR031052">
    <property type="entry name" value="FHY3/FAR1"/>
</dbReference>
<evidence type="ECO:0000313" key="3">
    <source>
        <dbReference type="EMBL" id="KAG5542696.1"/>
    </source>
</evidence>
<evidence type="ECO:0000313" key="4">
    <source>
        <dbReference type="Proteomes" id="UP000823749"/>
    </source>
</evidence>
<comment type="similarity">
    <text evidence="1">Belongs to the FHY3/FAR1 family.</text>
</comment>
<dbReference type="PANTHER" id="PTHR31669:SF225">
    <property type="entry name" value="OS03G0655600 PROTEIN"/>
    <property type="match status" value="1"/>
</dbReference>
<comment type="caution">
    <text evidence="3">The sequence shown here is derived from an EMBL/GenBank/DDBJ whole genome shotgun (WGS) entry which is preliminary data.</text>
</comment>
<dbReference type="GO" id="GO:0005634">
    <property type="term" value="C:nucleus"/>
    <property type="evidence" value="ECO:0007669"/>
    <property type="project" value="UniProtKB-SubCell"/>
</dbReference>
<sequence>MGFEPLNIENEVIEFDMASNDDEEEEELHLHLEQLEDYDNYNDDMVVLESVCTSALGDGSTICRQVIHSHEGFRREGSESKSKWQRTITRVGCKAQMTVKKQVSGKWAVTKLVKEHNHELVPPEKVHCLRSHKHVYGPARSLIDTLQAAGMGPSEVMSVLIKESGSITNVRFTKVDCQNYMSSSRQRTLGSGGQCVFDYLKRMQEEDPGFFCAVQAEFQRCINMTETVEEFESCWESLVERYHLGDSEWLQSMYNARQQHILAVFRVTNVLTLPSHYLLKRWTRTAKSGVVLHNHVLGLPCDYQESSTARRDILCREAIKYAEEGAKSICLYNAAMEALREAAKKVAAAKQNGPSVIQSNLANRSDQEVSNLAKRRDQEVRISEN</sequence>
<proteinExistence type="inferred from homology"/>
<comment type="subcellular location">
    <subcellularLocation>
        <location evidence="1">Nucleus</location>
    </subcellularLocation>
</comment>